<feature type="region of interest" description="Disordered" evidence="1">
    <location>
        <begin position="1"/>
        <end position="28"/>
    </location>
</feature>
<feature type="compositionally biased region" description="Basic residues" evidence="1">
    <location>
        <begin position="369"/>
        <end position="380"/>
    </location>
</feature>
<comment type="caution">
    <text evidence="2">The sequence shown here is derived from an EMBL/GenBank/DDBJ whole genome shotgun (WGS) entry which is preliminary data.</text>
</comment>
<evidence type="ECO:0000313" key="2">
    <source>
        <dbReference type="EMBL" id="TKR92400.1"/>
    </source>
</evidence>
<proteinExistence type="predicted"/>
<dbReference type="EMBL" id="AZBU02000002">
    <property type="protein sequence ID" value="TKR92400.1"/>
    <property type="molecule type" value="Genomic_DNA"/>
</dbReference>
<reference evidence="2" key="3">
    <citation type="journal article" date="2019" name="G3 (Bethesda)">
        <title>Hybrid Assembly of the Genome of the Entomopathogenic Nematode Steinernema carpocapsae Identifies the X-Chromosome.</title>
        <authorList>
            <person name="Serra L."/>
            <person name="Macchietto M."/>
            <person name="Macias-Munoz A."/>
            <person name="McGill C.J."/>
            <person name="Rodriguez I.M."/>
            <person name="Rodriguez B."/>
            <person name="Murad R."/>
            <person name="Mortazavi A."/>
        </authorList>
    </citation>
    <scope>NUCLEOTIDE SEQUENCE</scope>
    <source>
        <strain evidence="2">ALL</strain>
    </source>
</reference>
<accession>A0A4U5P8I6</accession>
<feature type="compositionally biased region" description="Polar residues" evidence="1">
    <location>
        <begin position="103"/>
        <end position="115"/>
    </location>
</feature>
<reference evidence="2" key="2">
    <citation type="journal article" date="2015" name="Genome Biol.">
        <title>Comparative genomics of Steinernema reveals deeply conserved gene regulatory networks.</title>
        <authorList>
            <person name="Dillman A.R."/>
            <person name="Macchietto M."/>
            <person name="Porter C.F."/>
            <person name="Rogers A."/>
            <person name="Williams B."/>
            <person name="Antoshechkin I."/>
            <person name="Lee M.M."/>
            <person name="Goodwin Z."/>
            <person name="Lu X."/>
            <person name="Lewis E.E."/>
            <person name="Goodrich-Blair H."/>
            <person name="Stock S.P."/>
            <person name="Adams B.J."/>
            <person name="Sternberg P.W."/>
            <person name="Mortazavi A."/>
        </authorList>
    </citation>
    <scope>NUCLEOTIDE SEQUENCE [LARGE SCALE GENOMIC DNA]</scope>
    <source>
        <strain evidence="2">ALL</strain>
    </source>
</reference>
<name>A0A4U5P8I6_STECR</name>
<organism evidence="2">
    <name type="scientific">Steinernema carpocapsae</name>
    <name type="common">Entomopathogenic nematode</name>
    <dbReference type="NCBI Taxonomy" id="34508"/>
    <lineage>
        <taxon>Eukaryota</taxon>
        <taxon>Metazoa</taxon>
        <taxon>Ecdysozoa</taxon>
        <taxon>Nematoda</taxon>
        <taxon>Chromadorea</taxon>
        <taxon>Rhabditida</taxon>
        <taxon>Tylenchina</taxon>
        <taxon>Panagrolaimomorpha</taxon>
        <taxon>Strongyloidoidea</taxon>
        <taxon>Steinernematidae</taxon>
        <taxon>Steinernema</taxon>
    </lineage>
</organism>
<sequence length="380" mass="40213">MMTKKYPPYPSPSYPHHTYSQSPAYNYQQPHDLHHQSLYNGHHQSRALSNPVNRSHRFFSSPLTTPITLSATVRLRSSTRRPPVPGILRLPSKSNPRLRRLQRTTSASSAPVKQESSPSAASPAMSSTSSSSAAAVSAVPTTYTPSASIDSSATPAFNPYESLASYGQLAGGQYWNAYGTMPYPSASDLQSPAYALPPTTTPSTGDVVEIGRQYDQNSAVLPGSDASASLPYPQPTPGYGTWTYPYDNATSSYAGPDLSSIQPTIPAANFGAYPMQGLPGSNDIIPAPGSDPYGSRSMNPLYPANSGTAVAPIAGMADYSQSAALATNIQQHPIRSSSAGSNSSSATGGRLAAFEGAPKPQREDDRLGGRRNKRQRGARS</sequence>
<protein>
    <submittedName>
        <fullName evidence="2">Uncharacterized protein</fullName>
    </submittedName>
</protein>
<feature type="compositionally biased region" description="Low complexity" evidence="1">
    <location>
        <begin position="336"/>
        <end position="349"/>
    </location>
</feature>
<dbReference type="OrthoDB" id="10034090at2759"/>
<evidence type="ECO:0000256" key="1">
    <source>
        <dbReference type="SAM" id="MobiDB-lite"/>
    </source>
</evidence>
<reference evidence="2" key="1">
    <citation type="submission" date="2013-11" db="EMBL/GenBank/DDBJ databases">
        <authorList>
            <person name="Sternberg P."/>
            <person name="Dillman A."/>
            <person name="Macchietto M."/>
        </authorList>
    </citation>
    <scope>NUCLEOTIDE SEQUENCE</scope>
    <source>
        <strain evidence="2">ALL</strain>
    </source>
</reference>
<feature type="compositionally biased region" description="Low complexity" evidence="1">
    <location>
        <begin position="116"/>
        <end position="127"/>
    </location>
</feature>
<feature type="region of interest" description="Disordered" evidence="1">
    <location>
        <begin position="74"/>
        <end position="127"/>
    </location>
</feature>
<gene>
    <name evidence="2" type="ORF">L596_007062</name>
</gene>
<feature type="region of interest" description="Disordered" evidence="1">
    <location>
        <begin position="330"/>
        <end position="380"/>
    </location>
</feature>
<dbReference type="AlphaFoldDB" id="A0A4U5P8I6"/>
<feature type="compositionally biased region" description="Low complexity" evidence="1">
    <location>
        <begin position="14"/>
        <end position="23"/>
    </location>
</feature>